<evidence type="ECO:0000256" key="1">
    <source>
        <dbReference type="ARBA" id="ARBA00006930"/>
    </source>
</evidence>
<feature type="domain" description="Rad50/SbcC-type AAA" evidence="5">
    <location>
        <begin position="91"/>
        <end position="155"/>
    </location>
</feature>
<dbReference type="AlphaFoldDB" id="A0A7K3MAS9"/>
<sequence length="834" mass="89567">MDNDAKGTPGKITSNAGDVHGADVSHDLVDTVMEAAADAPDLDEDARLLLLSVFTNDDEMQAELTGTAPEPKTKAVSASTAAPVGAFLKSVTVTGFRGVGVQARLDLHPAPGVTVVAGRNGSGKSTFSEAVEVALTRTSYRWSNKKNAAWRAGWRNLHQADSCGIKVELAEQHAGLTTIGVDWTADSELDGGTFWTQRPGERRDTATDPLGWAAPLELYRPLLSYDELGGILEAGPSKLYDKLSTVLGLGPIADAVDQLDDMTKATAAPRREATKMVSQLLAGLDASQDARAAEAHKLLKARKRDLDAIAQLATGVSTAPADDLAALRALAALTVPPVDDVRALVEKCAQTRHALAELSGTAAEALVRRTALLNHALDHVAVTGAGPCPLCGVGTLDDAWAGEARDEVAQLKLQTEALEKADAAYQAALRQLRSILPIAPPALEADVDCDLPSKEQAADAWRAVRDVDVTTASGPQEYLDAYTTLAANVAELRQAAEAERQRREDLWAPLASSLAEVVGALRRADDADRRGVTVKAAASWLKEHANQLRNERLRPISDHAQQIWAELRQESNVDLGPIEVAGTNTRRRVELSAEVDGHETGALTVMSQGELHALALALFLPRATLPVSPFRFVVVDDPVQAMDPAKVDGLARVLERLGRTHQVVVFTHDNRLPEAIRCLGIDARILEVHRAEGSKVEVVNASDPAQRYLSDAHAVARDPGADAEVRRRIIPVLCRLAVENACRELFTARRYAHGIGRDDVEAAWDQARTTRQRVALVLHDDPAADLRPWIARGSRRNGAMQVIGRDSHHGLERDAVGAVGDVRLLVDDLRSEAK</sequence>
<evidence type="ECO:0000259" key="5">
    <source>
        <dbReference type="Pfam" id="PF13476"/>
    </source>
</evidence>
<protein>
    <recommendedName>
        <fullName evidence="3">Nuclease SbcCD subunit C</fullName>
    </recommendedName>
</protein>
<gene>
    <name evidence="6" type="ORF">F7O44_25390</name>
</gene>
<comment type="similarity">
    <text evidence="1">Belongs to the SMC family. SbcC subfamily.</text>
</comment>
<proteinExistence type="inferred from homology"/>
<dbReference type="SUPFAM" id="SSF52540">
    <property type="entry name" value="P-loop containing nucleoside triphosphate hydrolases"/>
    <property type="match status" value="1"/>
</dbReference>
<name>A0A7K3MAS9_9ACTN</name>
<dbReference type="Proteomes" id="UP000460435">
    <property type="component" value="Unassembled WGS sequence"/>
</dbReference>
<evidence type="ECO:0000313" key="6">
    <source>
        <dbReference type="EMBL" id="NDL60415.1"/>
    </source>
</evidence>
<evidence type="ECO:0000256" key="2">
    <source>
        <dbReference type="ARBA" id="ARBA00011322"/>
    </source>
</evidence>
<comment type="subunit">
    <text evidence="2">Heterodimer of SbcC and SbcD.</text>
</comment>
<dbReference type="PANTHER" id="PTHR32114:SF2">
    <property type="entry name" value="ABC TRANSPORTER ABCH.3"/>
    <property type="match status" value="1"/>
</dbReference>
<feature type="region of interest" description="Disordered" evidence="4">
    <location>
        <begin position="1"/>
        <end position="20"/>
    </location>
</feature>
<evidence type="ECO:0000256" key="3">
    <source>
        <dbReference type="ARBA" id="ARBA00013368"/>
    </source>
</evidence>
<evidence type="ECO:0000256" key="4">
    <source>
        <dbReference type="SAM" id="MobiDB-lite"/>
    </source>
</evidence>
<dbReference type="RefSeq" id="WP_162453113.1">
    <property type="nucleotide sequence ID" value="NZ_WLZY01000011.1"/>
</dbReference>
<reference evidence="6 7" key="1">
    <citation type="submission" date="2019-11" db="EMBL/GenBank/DDBJ databases">
        <authorList>
            <person name="Li X.-J."/>
            <person name="Feng X.-M."/>
        </authorList>
    </citation>
    <scope>NUCLEOTIDE SEQUENCE [LARGE SCALE GENOMIC DNA]</scope>
    <source>
        <strain evidence="6 7">XMNu-373</strain>
    </source>
</reference>
<dbReference type="GO" id="GO:0016887">
    <property type="term" value="F:ATP hydrolysis activity"/>
    <property type="evidence" value="ECO:0007669"/>
    <property type="project" value="InterPro"/>
</dbReference>
<evidence type="ECO:0000313" key="7">
    <source>
        <dbReference type="Proteomes" id="UP000460435"/>
    </source>
</evidence>
<organism evidence="6 7">
    <name type="scientific">Phytoactinopolyspora mesophila</name>
    <dbReference type="NCBI Taxonomy" id="2650750"/>
    <lineage>
        <taxon>Bacteria</taxon>
        <taxon>Bacillati</taxon>
        <taxon>Actinomycetota</taxon>
        <taxon>Actinomycetes</taxon>
        <taxon>Jiangellales</taxon>
        <taxon>Jiangellaceae</taxon>
        <taxon>Phytoactinopolyspora</taxon>
    </lineage>
</organism>
<keyword evidence="7" id="KW-1185">Reference proteome</keyword>
<accession>A0A7K3MAS9</accession>
<dbReference type="EMBL" id="WLZY01000011">
    <property type="protein sequence ID" value="NDL60415.1"/>
    <property type="molecule type" value="Genomic_DNA"/>
</dbReference>
<dbReference type="InterPro" id="IPR027417">
    <property type="entry name" value="P-loop_NTPase"/>
</dbReference>
<dbReference type="Pfam" id="PF13476">
    <property type="entry name" value="AAA_23"/>
    <property type="match status" value="1"/>
</dbReference>
<dbReference type="Gene3D" id="3.40.50.300">
    <property type="entry name" value="P-loop containing nucleotide triphosphate hydrolases"/>
    <property type="match status" value="2"/>
</dbReference>
<dbReference type="GO" id="GO:0006302">
    <property type="term" value="P:double-strand break repair"/>
    <property type="evidence" value="ECO:0007669"/>
    <property type="project" value="InterPro"/>
</dbReference>
<comment type="caution">
    <text evidence="6">The sequence shown here is derived from an EMBL/GenBank/DDBJ whole genome shotgun (WGS) entry which is preliminary data.</text>
</comment>
<dbReference type="InterPro" id="IPR038729">
    <property type="entry name" value="Rad50/SbcC_AAA"/>
</dbReference>
<dbReference type="PANTHER" id="PTHR32114">
    <property type="entry name" value="ABC TRANSPORTER ABCH.3"/>
    <property type="match status" value="1"/>
</dbReference>